<dbReference type="AlphaFoldDB" id="A0A5B7EF34"/>
<name>A0A5B7EF34_PORTR</name>
<proteinExistence type="predicted"/>
<dbReference type="Proteomes" id="UP000324222">
    <property type="component" value="Unassembled WGS sequence"/>
</dbReference>
<sequence>MADLLVKKLTAEDYNAEKCEYSDPVVVWAWVQTCGRWGRAWACGWETRGNWMYSFVSGLRQEQARNARMLKCR</sequence>
<reference evidence="1 2" key="1">
    <citation type="submission" date="2019-05" db="EMBL/GenBank/DDBJ databases">
        <title>Another draft genome of Portunus trituberculatus and its Hox gene families provides insights of decapod evolution.</title>
        <authorList>
            <person name="Jeong J.-H."/>
            <person name="Song I."/>
            <person name="Kim S."/>
            <person name="Choi T."/>
            <person name="Kim D."/>
            <person name="Ryu S."/>
            <person name="Kim W."/>
        </authorList>
    </citation>
    <scope>NUCLEOTIDE SEQUENCE [LARGE SCALE GENOMIC DNA]</scope>
    <source>
        <tissue evidence="1">Muscle</tissue>
    </source>
</reference>
<evidence type="ECO:0000313" key="2">
    <source>
        <dbReference type="Proteomes" id="UP000324222"/>
    </source>
</evidence>
<gene>
    <name evidence="1" type="ORF">E2C01_025297</name>
</gene>
<dbReference type="EMBL" id="VSRR010002542">
    <property type="protein sequence ID" value="MPC31995.1"/>
    <property type="molecule type" value="Genomic_DNA"/>
</dbReference>
<keyword evidence="2" id="KW-1185">Reference proteome</keyword>
<accession>A0A5B7EF34</accession>
<comment type="caution">
    <text evidence="1">The sequence shown here is derived from an EMBL/GenBank/DDBJ whole genome shotgun (WGS) entry which is preliminary data.</text>
</comment>
<protein>
    <submittedName>
        <fullName evidence="1">Uncharacterized protein</fullName>
    </submittedName>
</protein>
<evidence type="ECO:0000313" key="1">
    <source>
        <dbReference type="EMBL" id="MPC31995.1"/>
    </source>
</evidence>
<organism evidence="1 2">
    <name type="scientific">Portunus trituberculatus</name>
    <name type="common">Swimming crab</name>
    <name type="synonym">Neptunus trituberculatus</name>
    <dbReference type="NCBI Taxonomy" id="210409"/>
    <lineage>
        <taxon>Eukaryota</taxon>
        <taxon>Metazoa</taxon>
        <taxon>Ecdysozoa</taxon>
        <taxon>Arthropoda</taxon>
        <taxon>Crustacea</taxon>
        <taxon>Multicrustacea</taxon>
        <taxon>Malacostraca</taxon>
        <taxon>Eumalacostraca</taxon>
        <taxon>Eucarida</taxon>
        <taxon>Decapoda</taxon>
        <taxon>Pleocyemata</taxon>
        <taxon>Brachyura</taxon>
        <taxon>Eubrachyura</taxon>
        <taxon>Portunoidea</taxon>
        <taxon>Portunidae</taxon>
        <taxon>Portuninae</taxon>
        <taxon>Portunus</taxon>
    </lineage>
</organism>